<dbReference type="Proteomes" id="UP001347796">
    <property type="component" value="Unassembled WGS sequence"/>
</dbReference>
<protein>
    <recommendedName>
        <fullName evidence="1">Integrase core domain-containing protein</fullName>
    </recommendedName>
</protein>
<accession>A0AAN8JEP6</accession>
<feature type="domain" description="Integrase core" evidence="1">
    <location>
        <begin position="80"/>
        <end position="260"/>
    </location>
</feature>
<evidence type="ECO:0000313" key="2">
    <source>
        <dbReference type="EMBL" id="KAK6176102.1"/>
    </source>
</evidence>
<evidence type="ECO:0000313" key="3">
    <source>
        <dbReference type="Proteomes" id="UP001347796"/>
    </source>
</evidence>
<gene>
    <name evidence="2" type="ORF">SNE40_014450</name>
</gene>
<dbReference type="Pfam" id="PF24764">
    <property type="entry name" value="rva_4"/>
    <property type="match status" value="1"/>
</dbReference>
<evidence type="ECO:0000259" key="1">
    <source>
        <dbReference type="Pfam" id="PF24764"/>
    </source>
</evidence>
<organism evidence="2 3">
    <name type="scientific">Patella caerulea</name>
    <name type="common">Rayed Mediterranean limpet</name>
    <dbReference type="NCBI Taxonomy" id="87958"/>
    <lineage>
        <taxon>Eukaryota</taxon>
        <taxon>Metazoa</taxon>
        <taxon>Spiralia</taxon>
        <taxon>Lophotrochozoa</taxon>
        <taxon>Mollusca</taxon>
        <taxon>Gastropoda</taxon>
        <taxon>Patellogastropoda</taxon>
        <taxon>Patelloidea</taxon>
        <taxon>Patellidae</taxon>
        <taxon>Patella</taxon>
    </lineage>
</organism>
<comment type="caution">
    <text evidence="2">The sequence shown here is derived from an EMBL/GenBank/DDBJ whole genome shotgun (WGS) entry which is preliminary data.</text>
</comment>
<dbReference type="PANTHER" id="PTHR46791:SF5">
    <property type="entry name" value="CLR5 DOMAIN-CONTAINING PROTEIN-RELATED"/>
    <property type="match status" value="1"/>
</dbReference>
<proteinExistence type="predicted"/>
<dbReference type="InterPro" id="IPR058913">
    <property type="entry name" value="Integrase_dom_put"/>
</dbReference>
<reference evidence="2 3" key="1">
    <citation type="submission" date="2024-01" db="EMBL/GenBank/DDBJ databases">
        <title>The genome of the rayed Mediterranean limpet Patella caerulea (Linnaeus, 1758).</title>
        <authorList>
            <person name="Anh-Thu Weber A."/>
            <person name="Halstead-Nussloch G."/>
        </authorList>
    </citation>
    <scope>NUCLEOTIDE SEQUENCE [LARGE SCALE GENOMIC DNA]</scope>
    <source>
        <strain evidence="2">AATW-2023a</strain>
        <tissue evidence="2">Whole specimen</tissue>
    </source>
</reference>
<sequence length="352" mass="41119">MLRSLGLRRRNMRQNFHTILETILRLQREGFINVGYRIMWKLLNVHCGVPASQRTVRLAFQTLTPELVNARARRILHRRVYTNRGSNDLIHIDGYDKSKPYGIAIHGAIDGFSRKILWLKAGPSNNNPQYIARFYLNFVKETKRIPRCVRLDDGTENGIVKDLQTAFVLSQQDSTDMPPFLRGRSTGNQRIERFWGSLRQTVCEFWRNYFREIRSSGELDQLNPIDIQCIRLCFLSVIKYQLMVFQSTWNVHRIRAQRNCQVSGIPSVLYHQPQVYGYEDRSLPLSCNIGILQEIIDEYSLEYPLYGCENDFLVILEEITGVDKHAFTLPTNVREAHELYVSLKECLNGYRI</sequence>
<name>A0AAN8JEP6_PATCE</name>
<keyword evidence="3" id="KW-1185">Reference proteome</keyword>
<dbReference type="PANTHER" id="PTHR46791">
    <property type="entry name" value="EXPRESSED PROTEIN"/>
    <property type="match status" value="1"/>
</dbReference>
<dbReference type="EMBL" id="JAZGQO010000010">
    <property type="protein sequence ID" value="KAK6176102.1"/>
    <property type="molecule type" value="Genomic_DNA"/>
</dbReference>
<dbReference type="AlphaFoldDB" id="A0AAN8JEP6"/>